<proteinExistence type="predicted"/>
<dbReference type="EMBL" id="JQNX01000001">
    <property type="protein sequence ID" value="KIE59249.1"/>
    <property type="molecule type" value="Genomic_DNA"/>
</dbReference>
<name>A0ABR4ZYM5_9BACT</name>
<dbReference type="Proteomes" id="UP000031594">
    <property type="component" value="Unassembled WGS sequence"/>
</dbReference>
<gene>
    <name evidence="1" type="ORF">A946_00530</name>
</gene>
<keyword evidence="2" id="KW-1185">Reference proteome</keyword>
<reference evidence="1 2" key="1">
    <citation type="submission" date="2014-08" db="EMBL/GenBank/DDBJ databases">
        <title>Methylacidiphilum kamchatkense strain Kam1 draft genome sequence.</title>
        <authorList>
            <person name="Birkeland N.-K."/>
            <person name="Erikstad H.A."/>
        </authorList>
    </citation>
    <scope>NUCLEOTIDE SEQUENCE [LARGE SCALE GENOMIC DNA]</scope>
    <source>
        <strain evidence="1 2">Kam1</strain>
    </source>
</reference>
<comment type="caution">
    <text evidence="1">The sequence shown here is derived from an EMBL/GenBank/DDBJ whole genome shotgun (WGS) entry which is preliminary data.</text>
</comment>
<accession>A0ABR4ZYM5</accession>
<evidence type="ECO:0000313" key="2">
    <source>
        <dbReference type="Proteomes" id="UP000031594"/>
    </source>
</evidence>
<protein>
    <recommendedName>
        <fullName evidence="3">Secreted protein</fullName>
    </recommendedName>
</protein>
<evidence type="ECO:0000313" key="1">
    <source>
        <dbReference type="EMBL" id="KIE59249.1"/>
    </source>
</evidence>
<evidence type="ECO:0008006" key="3">
    <source>
        <dbReference type="Google" id="ProtNLM"/>
    </source>
</evidence>
<sequence>MKRRYSAILSFYLDCGCSLVGCCEIERKGCFVDFILGAFHKHQPQTENKVTIDRTPKPASRRFISVSAKSATSSAQNPMP</sequence>
<organism evidence="1 2">
    <name type="scientific">Methylacidiphilum kamchatkense Kam1</name>
    <dbReference type="NCBI Taxonomy" id="1202785"/>
    <lineage>
        <taxon>Bacteria</taxon>
        <taxon>Pseudomonadati</taxon>
        <taxon>Verrucomicrobiota</taxon>
        <taxon>Methylacidiphilae</taxon>
        <taxon>Methylacidiphilales</taxon>
        <taxon>Methylacidiphilaceae</taxon>
        <taxon>Methylacidiphilum (ex Ratnadevi et al. 2023)</taxon>
    </lineage>
</organism>